<keyword evidence="3 4" id="KW-0804">Transcription</keyword>
<dbReference type="Pfam" id="PF00467">
    <property type="entry name" value="KOW"/>
    <property type="match status" value="1"/>
</dbReference>
<dbReference type="Gene3D" id="2.30.30.30">
    <property type="match status" value="1"/>
</dbReference>
<comment type="similarity">
    <text evidence="1">Belongs to the SPT5 family.</text>
</comment>
<comment type="subunit">
    <text evidence="4">Heterodimer composed of Spt4 and Spt5. Interacts with RNA polymerase (RNAP).</text>
</comment>
<dbReference type="SMART" id="SM00739">
    <property type="entry name" value="KOW"/>
    <property type="match status" value="1"/>
</dbReference>
<name>A0A497ES97_9CREN</name>
<accession>A0A497ES97</accession>
<dbReference type="AlphaFoldDB" id="A0A497ES97"/>
<dbReference type="GO" id="GO:0005840">
    <property type="term" value="C:ribosome"/>
    <property type="evidence" value="ECO:0007669"/>
    <property type="project" value="InterPro"/>
</dbReference>
<dbReference type="InterPro" id="IPR014722">
    <property type="entry name" value="Rib_uL2_dom2"/>
</dbReference>
<dbReference type="InterPro" id="IPR011590">
    <property type="entry name" value="Spt5_arc"/>
</dbReference>
<comment type="similarity">
    <text evidence="4">Belongs to the archaeal Spt5 family.</text>
</comment>
<dbReference type="Proteomes" id="UP000281962">
    <property type="component" value="Unassembled WGS sequence"/>
</dbReference>
<dbReference type="InterPro" id="IPR005825">
    <property type="entry name" value="Ribosomal_uL24_CS"/>
</dbReference>
<feature type="domain" description="KOW" evidence="7">
    <location>
        <begin position="92"/>
        <end position="119"/>
    </location>
</feature>
<evidence type="ECO:0000256" key="5">
    <source>
        <dbReference type="NCBIfam" id="TIGR00405"/>
    </source>
</evidence>
<dbReference type="InterPro" id="IPR008991">
    <property type="entry name" value="Translation_prot_SH3-like_sf"/>
</dbReference>
<dbReference type="GO" id="GO:0006354">
    <property type="term" value="P:DNA-templated transcription elongation"/>
    <property type="evidence" value="ECO:0007669"/>
    <property type="project" value="InterPro"/>
</dbReference>
<dbReference type="InterPro" id="IPR005100">
    <property type="entry name" value="NGN-domain"/>
</dbReference>
<dbReference type="NCBIfam" id="TIGR00405">
    <property type="entry name" value="KOW_elon_Spt5"/>
    <property type="match status" value="1"/>
</dbReference>
<gene>
    <name evidence="4" type="primary">spt5</name>
    <name evidence="8" type="ORF">DRJ21_01960</name>
</gene>
<dbReference type="EMBL" id="QMQY01000073">
    <property type="protein sequence ID" value="RLE50079.1"/>
    <property type="molecule type" value="Genomic_DNA"/>
</dbReference>
<keyword evidence="8" id="KW-0648">Protein biosynthesis</keyword>
<keyword evidence="8" id="KW-0251">Elongation factor</keyword>
<dbReference type="SMART" id="SM00738">
    <property type="entry name" value="NGN"/>
    <property type="match status" value="1"/>
</dbReference>
<dbReference type="GO" id="GO:0003746">
    <property type="term" value="F:translation elongation factor activity"/>
    <property type="evidence" value="ECO:0007669"/>
    <property type="project" value="UniProtKB-KW"/>
</dbReference>
<comment type="function">
    <text evidence="4">Stimulates transcription elongation.</text>
</comment>
<dbReference type="Pfam" id="PF03439">
    <property type="entry name" value="Spt5-NGN"/>
    <property type="match status" value="1"/>
</dbReference>
<organism evidence="8 9">
    <name type="scientific">Thermoproteota archaeon</name>
    <dbReference type="NCBI Taxonomy" id="2056631"/>
    <lineage>
        <taxon>Archaea</taxon>
        <taxon>Thermoproteota</taxon>
    </lineage>
</organism>
<feature type="domain" description="NusG-like N-terminal" evidence="6">
    <location>
        <begin position="3"/>
        <end position="87"/>
    </location>
</feature>
<dbReference type="GO" id="GO:0003735">
    <property type="term" value="F:structural constituent of ribosome"/>
    <property type="evidence" value="ECO:0007669"/>
    <property type="project" value="InterPro"/>
</dbReference>
<evidence type="ECO:0000259" key="6">
    <source>
        <dbReference type="SMART" id="SM00738"/>
    </source>
</evidence>
<dbReference type="GO" id="GO:0006355">
    <property type="term" value="P:regulation of DNA-templated transcription"/>
    <property type="evidence" value="ECO:0007669"/>
    <property type="project" value="UniProtKB-UniRule"/>
</dbReference>
<dbReference type="InterPro" id="IPR005824">
    <property type="entry name" value="KOW"/>
</dbReference>
<evidence type="ECO:0000259" key="7">
    <source>
        <dbReference type="SMART" id="SM00739"/>
    </source>
</evidence>
<evidence type="ECO:0000256" key="4">
    <source>
        <dbReference type="HAMAP-Rule" id="MF_00950"/>
    </source>
</evidence>
<evidence type="ECO:0000313" key="8">
    <source>
        <dbReference type="EMBL" id="RLE50079.1"/>
    </source>
</evidence>
<proteinExistence type="inferred from homology"/>
<evidence type="ECO:0000313" key="9">
    <source>
        <dbReference type="Proteomes" id="UP000281962"/>
    </source>
</evidence>
<dbReference type="SUPFAM" id="SSF50104">
    <property type="entry name" value="Translation proteins SH3-like domain"/>
    <property type="match status" value="1"/>
</dbReference>
<dbReference type="InterPro" id="IPR036735">
    <property type="entry name" value="NGN_dom_sf"/>
</dbReference>
<dbReference type="PROSITE" id="PS01108">
    <property type="entry name" value="RIBOSOMAL_L24"/>
    <property type="match status" value="1"/>
</dbReference>
<protein>
    <recommendedName>
        <fullName evidence="4 5">Transcription elongation factor Spt5</fullName>
    </recommendedName>
</protein>
<comment type="caution">
    <text evidence="8">The sequence shown here is derived from an EMBL/GenBank/DDBJ whole genome shotgun (WGS) entry which is preliminary data.</text>
</comment>
<evidence type="ECO:0000256" key="2">
    <source>
        <dbReference type="ARBA" id="ARBA00023015"/>
    </source>
</evidence>
<sequence length="148" mass="16268">MEMSPYFAVRTTAGQEKSTALLIHARCISKSLPIKAIISPDEVRGFIFIEADSLHLVEQAVIGIKHVKGWVPGKVNPDEIETFLIPKSPLEGLNIGDIVEIISGPFRGMKGKVTRIDHSKEEVTLELLEAAYTLPITVHGDSIKKIVK</sequence>
<evidence type="ECO:0000256" key="3">
    <source>
        <dbReference type="ARBA" id="ARBA00023163"/>
    </source>
</evidence>
<dbReference type="CDD" id="cd06091">
    <property type="entry name" value="KOW_NusG"/>
    <property type="match status" value="1"/>
</dbReference>
<dbReference type="InterPro" id="IPR006645">
    <property type="entry name" value="NGN-like_dom"/>
</dbReference>
<dbReference type="Gene3D" id="3.30.70.940">
    <property type="entry name" value="NusG, N-terminal domain"/>
    <property type="match status" value="1"/>
</dbReference>
<evidence type="ECO:0000256" key="1">
    <source>
        <dbReference type="ARBA" id="ARBA00006956"/>
    </source>
</evidence>
<dbReference type="CDD" id="cd09887">
    <property type="entry name" value="NGN_Arch"/>
    <property type="match status" value="1"/>
</dbReference>
<dbReference type="HAMAP" id="MF_00950">
    <property type="entry name" value="Spt5_arch"/>
    <property type="match status" value="1"/>
</dbReference>
<keyword evidence="2 4" id="KW-0805">Transcription regulation</keyword>
<reference evidence="8 9" key="1">
    <citation type="submission" date="2018-06" db="EMBL/GenBank/DDBJ databases">
        <title>Extensive metabolic versatility and redundancy in microbially diverse, dynamic hydrothermal sediments.</title>
        <authorList>
            <person name="Dombrowski N."/>
            <person name="Teske A."/>
            <person name="Baker B.J."/>
        </authorList>
    </citation>
    <scope>NUCLEOTIDE SEQUENCE [LARGE SCALE GENOMIC DNA]</scope>
    <source>
        <strain evidence="8">B30_G17</strain>
    </source>
</reference>